<evidence type="ECO:0000259" key="3">
    <source>
        <dbReference type="Pfam" id="PF08327"/>
    </source>
</evidence>
<dbReference type="Pfam" id="PF08327">
    <property type="entry name" value="AHSA1"/>
    <property type="match status" value="1"/>
</dbReference>
<organism evidence="4 5">
    <name type="scientific">Paractinoplanes globisporus</name>
    <dbReference type="NCBI Taxonomy" id="113565"/>
    <lineage>
        <taxon>Bacteria</taxon>
        <taxon>Bacillati</taxon>
        <taxon>Actinomycetota</taxon>
        <taxon>Actinomycetes</taxon>
        <taxon>Micromonosporales</taxon>
        <taxon>Micromonosporaceae</taxon>
        <taxon>Paractinoplanes</taxon>
    </lineage>
</organism>
<dbReference type="InterPro" id="IPR023393">
    <property type="entry name" value="START-like_dom_sf"/>
</dbReference>
<dbReference type="EMBL" id="JBIAZU010000001">
    <property type="protein sequence ID" value="MFF5289401.1"/>
    <property type="molecule type" value="Genomic_DNA"/>
</dbReference>
<dbReference type="InterPro" id="IPR013538">
    <property type="entry name" value="ASHA1/2-like_C"/>
</dbReference>
<protein>
    <submittedName>
        <fullName evidence="4">SRPBCC domain-containing protein</fullName>
    </submittedName>
</protein>
<feature type="domain" description="Activator of Hsp90 ATPase homologue 1/2-like C-terminal" evidence="3">
    <location>
        <begin position="15"/>
        <end position="136"/>
    </location>
</feature>
<keyword evidence="5" id="KW-1185">Reference proteome</keyword>
<evidence type="ECO:0000256" key="2">
    <source>
        <dbReference type="SAM" id="MobiDB-lite"/>
    </source>
</evidence>
<proteinExistence type="inferred from homology"/>
<dbReference type="Gene3D" id="3.30.530.20">
    <property type="match status" value="1"/>
</dbReference>
<dbReference type="RefSeq" id="WP_020509736.1">
    <property type="nucleotide sequence ID" value="NZ_JBIAZU010000001.1"/>
</dbReference>
<accession>A0ABW6W8Z2</accession>
<evidence type="ECO:0000313" key="4">
    <source>
        <dbReference type="EMBL" id="MFF5289401.1"/>
    </source>
</evidence>
<name>A0ABW6W8Z2_9ACTN</name>
<dbReference type="SUPFAM" id="SSF55961">
    <property type="entry name" value="Bet v1-like"/>
    <property type="match status" value="1"/>
</dbReference>
<evidence type="ECO:0000256" key="1">
    <source>
        <dbReference type="ARBA" id="ARBA00006817"/>
    </source>
</evidence>
<feature type="region of interest" description="Disordered" evidence="2">
    <location>
        <begin position="176"/>
        <end position="209"/>
    </location>
</feature>
<gene>
    <name evidence="4" type="ORF">ACFY35_08180</name>
</gene>
<evidence type="ECO:0000313" key="5">
    <source>
        <dbReference type="Proteomes" id="UP001602245"/>
    </source>
</evidence>
<dbReference type="Proteomes" id="UP001602245">
    <property type="component" value="Unassembled WGS sequence"/>
</dbReference>
<comment type="similarity">
    <text evidence="1">Belongs to the AHA1 family.</text>
</comment>
<comment type="caution">
    <text evidence="4">The sequence shown here is derived from an EMBL/GenBank/DDBJ whole genome shotgun (WGS) entry which is preliminary data.</text>
</comment>
<reference evidence="4 5" key="1">
    <citation type="submission" date="2024-10" db="EMBL/GenBank/DDBJ databases">
        <title>The Natural Products Discovery Center: Release of the First 8490 Sequenced Strains for Exploring Actinobacteria Biosynthetic Diversity.</title>
        <authorList>
            <person name="Kalkreuter E."/>
            <person name="Kautsar S.A."/>
            <person name="Yang D."/>
            <person name="Bader C.D."/>
            <person name="Teijaro C.N."/>
            <person name="Fluegel L."/>
            <person name="Davis C.M."/>
            <person name="Simpson J.R."/>
            <person name="Lauterbach L."/>
            <person name="Steele A.D."/>
            <person name="Gui C."/>
            <person name="Meng S."/>
            <person name="Li G."/>
            <person name="Viehrig K."/>
            <person name="Ye F."/>
            <person name="Su P."/>
            <person name="Kiefer A.F."/>
            <person name="Nichols A."/>
            <person name="Cepeda A.J."/>
            <person name="Yan W."/>
            <person name="Fan B."/>
            <person name="Jiang Y."/>
            <person name="Adhikari A."/>
            <person name="Zheng C.-J."/>
            <person name="Schuster L."/>
            <person name="Cowan T.M."/>
            <person name="Smanski M.J."/>
            <person name="Chevrette M.G."/>
            <person name="De Carvalho L.P.S."/>
            <person name="Shen B."/>
        </authorList>
    </citation>
    <scope>NUCLEOTIDE SEQUENCE [LARGE SCALE GENOMIC DNA]</scope>
    <source>
        <strain evidence="4 5">NPDC000087</strain>
    </source>
</reference>
<sequence>MTEPLRMAFDVDRAVEHVFEVWTEKFARWWPADHTVTGDAEARVVLEPKLGGRIFEETTAGETHQWGEITIWDPPHRLGYLWYLRRDRADATTVEITFVDRGGSTRVEIEHRGWERLGARGPDFRTANRAGWNGLLPHFIAACTTSEEHSRNQGDSDENPLASTAAFARFQEGLDERCAVPPSPSPATLIGHYDGLDPAETPKVQRPHS</sequence>